<dbReference type="Proteomes" id="UP000298325">
    <property type="component" value="Unassembled WGS sequence"/>
</dbReference>
<dbReference type="GO" id="GO:0005886">
    <property type="term" value="C:plasma membrane"/>
    <property type="evidence" value="ECO:0007669"/>
    <property type="project" value="UniProtKB-SubCell"/>
</dbReference>
<evidence type="ECO:0000313" key="11">
    <source>
        <dbReference type="Proteomes" id="UP000298325"/>
    </source>
</evidence>
<organism evidence="10 11">
    <name type="scientific">Marinobacter confluentis</name>
    <dbReference type="NCBI Taxonomy" id="1697557"/>
    <lineage>
        <taxon>Bacteria</taxon>
        <taxon>Pseudomonadati</taxon>
        <taxon>Pseudomonadota</taxon>
        <taxon>Gammaproteobacteria</taxon>
        <taxon>Pseudomonadales</taxon>
        <taxon>Marinobacteraceae</taxon>
        <taxon>Marinobacter</taxon>
    </lineage>
</organism>
<reference evidence="10 11" key="1">
    <citation type="submission" date="2019-04" db="EMBL/GenBank/DDBJ databases">
        <authorList>
            <person name="Park S."/>
            <person name="Yoon J.-H."/>
        </authorList>
    </citation>
    <scope>NUCLEOTIDE SEQUENCE [LARGE SCALE GENOMIC DNA]</scope>
    <source>
        <strain evidence="10 11">HJM-18</strain>
    </source>
</reference>
<evidence type="ECO:0000256" key="8">
    <source>
        <dbReference type="ARBA" id="ARBA00023136"/>
    </source>
</evidence>
<dbReference type="OrthoDB" id="5292475at2"/>
<dbReference type="GO" id="GO:0016887">
    <property type="term" value="F:ATP hydrolysis activity"/>
    <property type="evidence" value="ECO:0007669"/>
    <property type="project" value="InterPro"/>
</dbReference>
<dbReference type="EMBL" id="SRPF01000001">
    <property type="protein sequence ID" value="TGN41672.1"/>
    <property type="molecule type" value="Genomic_DNA"/>
</dbReference>
<keyword evidence="4" id="KW-0997">Cell inner membrane</keyword>
<dbReference type="RefSeq" id="WP_135802057.1">
    <property type="nucleotide sequence ID" value="NZ_SRPF01000001.1"/>
</dbReference>
<dbReference type="PANTHER" id="PTHR43166:SF6">
    <property type="entry name" value="PHOSPHONATES IMPORT ATP-BINDING PROTEIN PHNC"/>
    <property type="match status" value="1"/>
</dbReference>
<dbReference type="InterPro" id="IPR003439">
    <property type="entry name" value="ABC_transporter-like_ATP-bd"/>
</dbReference>
<dbReference type="SUPFAM" id="SSF52540">
    <property type="entry name" value="P-loop containing nucleoside triphosphate hydrolases"/>
    <property type="match status" value="1"/>
</dbReference>
<evidence type="ECO:0000259" key="9">
    <source>
        <dbReference type="PROSITE" id="PS50893"/>
    </source>
</evidence>
<keyword evidence="3" id="KW-1003">Cell membrane</keyword>
<keyword evidence="2" id="KW-0813">Transport</keyword>
<dbReference type="SMART" id="SM00382">
    <property type="entry name" value="AAA"/>
    <property type="match status" value="1"/>
</dbReference>
<dbReference type="PROSITE" id="PS50893">
    <property type="entry name" value="ABC_TRANSPORTER_2"/>
    <property type="match status" value="1"/>
</dbReference>
<gene>
    <name evidence="10" type="ORF">E5Q11_03850</name>
</gene>
<evidence type="ECO:0000256" key="6">
    <source>
        <dbReference type="ARBA" id="ARBA00022840"/>
    </source>
</evidence>
<dbReference type="Gene3D" id="3.40.50.300">
    <property type="entry name" value="P-loop containing nucleotide triphosphate hydrolases"/>
    <property type="match status" value="1"/>
</dbReference>
<dbReference type="InterPro" id="IPR050086">
    <property type="entry name" value="MetN_ABC_transporter-like"/>
</dbReference>
<keyword evidence="6 10" id="KW-0067">ATP-binding</keyword>
<dbReference type="InterPro" id="IPR003593">
    <property type="entry name" value="AAA+_ATPase"/>
</dbReference>
<dbReference type="Pfam" id="PF00005">
    <property type="entry name" value="ABC_tran"/>
    <property type="match status" value="1"/>
</dbReference>
<proteinExistence type="predicted"/>
<dbReference type="GO" id="GO:0005524">
    <property type="term" value="F:ATP binding"/>
    <property type="evidence" value="ECO:0007669"/>
    <property type="project" value="UniProtKB-KW"/>
</dbReference>
<keyword evidence="5" id="KW-0547">Nucleotide-binding</keyword>
<keyword evidence="8" id="KW-0472">Membrane</keyword>
<evidence type="ECO:0000256" key="2">
    <source>
        <dbReference type="ARBA" id="ARBA00022448"/>
    </source>
</evidence>
<evidence type="ECO:0000256" key="1">
    <source>
        <dbReference type="ARBA" id="ARBA00004417"/>
    </source>
</evidence>
<evidence type="ECO:0000256" key="3">
    <source>
        <dbReference type="ARBA" id="ARBA00022475"/>
    </source>
</evidence>
<evidence type="ECO:0000256" key="7">
    <source>
        <dbReference type="ARBA" id="ARBA00022967"/>
    </source>
</evidence>
<sequence length="216" mass="23586">MSGFDLTGLSASFAGERVIGPLSLSVKQGERVALVGRSGAGKSTLISLIHQQVGRESSLVPQDLGLVNALPVFHNIFMGKLDAHATWYNTLTLIRPFSRDRTEVRTLLQELSMREKIWVPTASLSGGQRQRVAIARALFRQSSLLLADEPVSALDGPMAHLVMDLLRKRFSTGVIALHDVELALKYCTRIVGIQDGQIALDEASDRLNPADITPLY</sequence>
<dbReference type="InterPro" id="IPR027417">
    <property type="entry name" value="P-loop_NTPase"/>
</dbReference>
<dbReference type="InterPro" id="IPR017871">
    <property type="entry name" value="ABC_transporter-like_CS"/>
</dbReference>
<evidence type="ECO:0000256" key="5">
    <source>
        <dbReference type="ARBA" id="ARBA00022741"/>
    </source>
</evidence>
<dbReference type="AlphaFoldDB" id="A0A4Z1CJE8"/>
<feature type="domain" description="ABC transporter" evidence="9">
    <location>
        <begin position="4"/>
        <end position="215"/>
    </location>
</feature>
<name>A0A4Z1CJE8_9GAMM</name>
<comment type="caution">
    <text evidence="10">The sequence shown here is derived from an EMBL/GenBank/DDBJ whole genome shotgun (WGS) entry which is preliminary data.</text>
</comment>
<dbReference type="PANTHER" id="PTHR43166">
    <property type="entry name" value="AMINO ACID IMPORT ATP-BINDING PROTEIN"/>
    <property type="match status" value="1"/>
</dbReference>
<dbReference type="PROSITE" id="PS00211">
    <property type="entry name" value="ABC_TRANSPORTER_1"/>
    <property type="match status" value="1"/>
</dbReference>
<protein>
    <submittedName>
        <fullName evidence="10">ATP-binding cassette domain-containing protein</fullName>
    </submittedName>
</protein>
<accession>A0A4Z1CJE8</accession>
<keyword evidence="11" id="KW-1185">Reference proteome</keyword>
<keyword evidence="7" id="KW-1278">Translocase</keyword>
<comment type="subcellular location">
    <subcellularLocation>
        <location evidence="1">Cell inner membrane</location>
        <topology evidence="1">Peripheral membrane protein</topology>
    </subcellularLocation>
</comment>
<evidence type="ECO:0000313" key="10">
    <source>
        <dbReference type="EMBL" id="TGN41672.1"/>
    </source>
</evidence>
<evidence type="ECO:0000256" key="4">
    <source>
        <dbReference type="ARBA" id="ARBA00022519"/>
    </source>
</evidence>